<keyword evidence="3" id="KW-1185">Reference proteome</keyword>
<keyword evidence="1" id="KW-1133">Transmembrane helix</keyword>
<protein>
    <submittedName>
        <fullName evidence="2">Uncharacterized protein</fullName>
    </submittedName>
</protein>
<proteinExistence type="predicted"/>
<feature type="transmembrane region" description="Helical" evidence="1">
    <location>
        <begin position="39"/>
        <end position="60"/>
    </location>
</feature>
<evidence type="ECO:0000313" key="3">
    <source>
        <dbReference type="Proteomes" id="UP000001067"/>
    </source>
</evidence>
<keyword evidence="1" id="KW-0812">Transmembrane</keyword>
<reference evidence="2 3" key="1">
    <citation type="journal article" date="2010" name="Genome Biol.">
        <title>A first genome assembly of the barley fungal pathogen Pyrenophora teres f. teres.</title>
        <authorList>
            <person name="Ellwood S.R."/>
            <person name="Liu Z."/>
            <person name="Syme R.A."/>
            <person name="Lai Z."/>
            <person name="Hane J.K."/>
            <person name="Keiper F."/>
            <person name="Moffat C.S."/>
            <person name="Oliver R.P."/>
            <person name="Friesen T.L."/>
        </authorList>
    </citation>
    <scope>NUCLEOTIDE SEQUENCE [LARGE SCALE GENOMIC DNA]</scope>
    <source>
        <strain evidence="2 3">0-1</strain>
    </source>
</reference>
<organism evidence="3">
    <name type="scientific">Pyrenophora teres f. teres (strain 0-1)</name>
    <name type="common">Barley net blotch fungus</name>
    <name type="synonym">Drechslera teres f. teres</name>
    <dbReference type="NCBI Taxonomy" id="861557"/>
    <lineage>
        <taxon>Eukaryota</taxon>
        <taxon>Fungi</taxon>
        <taxon>Dikarya</taxon>
        <taxon>Ascomycota</taxon>
        <taxon>Pezizomycotina</taxon>
        <taxon>Dothideomycetes</taxon>
        <taxon>Pleosporomycetidae</taxon>
        <taxon>Pleosporales</taxon>
        <taxon>Pleosporineae</taxon>
        <taxon>Pleosporaceae</taxon>
        <taxon>Pyrenophora</taxon>
    </lineage>
</organism>
<sequence>MADSFAQTIASGTQDLAALVGLFCTDGVERNALFVQSGYFGIAISSLSLLGVLGLVRSAVKVALGLQRCSNAGFNLDSLRGLYGYLPEESEEQKNRIECYFTEVTFGPARDAENGTIAPPQFEHVIIRRKKRFFDPQLTPIVNVGSDWEENVHFRTVVNLGNLRREKSMSQSPVLIGLLLFLCPGITAWLLLVVSTTLNGVTLVATLGLHISLTLLLAVPIWHGRNMSQPGAYMSVNAWNLLTLGKHKSQPDVETKPNKLSFLHARIADADFIHISGDRKLLGSERMQGLVLLPAIVCAVAYVCQYTVLRKASNRQSLIWVGCQAALALLRLFFWILDPQFDNPEGMETECAIFDNTQFRPLTLMELTCACSESLTGTYIPGWAWDYLMTKNLRDLLNEALPDNPPVDGPPEDGLESLILWDIDFERLIRHHLHQFQPGQSEIGPWMLGLERVGGRAIRPFFLVKLTCSTHKTRQSTNENREWLEHNWVKASSNPTSLLKGSQQIGWNSIIKPCTLHVFNQQGKRIHLLPKDGICTHKDQKPVAYDTHEDENLVAYEVDESWYDFKNGSQKVCELLDVGFSLYKREFDTLVVEDNFICIVATPGIVDRRGERRPARTKTTRTWEKNLEGGTHYSLEFVSTYIEHGLQSGHEERSGNGHRGGVVKEATKCNFVKRNEFCLIGYSKLPMDIDLATSE</sequence>
<dbReference type="EMBL" id="GL533994">
    <property type="protein sequence ID" value="EFQ93099.1"/>
    <property type="molecule type" value="Genomic_DNA"/>
</dbReference>
<dbReference type="AlphaFoldDB" id="E3RMD7"/>
<name>E3RMD7_PYRTT</name>
<gene>
    <name evidence="2" type="ORF">PTT_09609</name>
</gene>
<dbReference type="HOGENOM" id="CLU_396450_0_0_1"/>
<dbReference type="OrthoDB" id="3032844at2759"/>
<dbReference type="Proteomes" id="UP000001067">
    <property type="component" value="Unassembled WGS sequence"/>
</dbReference>
<accession>E3RMD7</accession>
<feature type="transmembrane region" description="Helical" evidence="1">
    <location>
        <begin position="174"/>
        <end position="194"/>
    </location>
</feature>
<dbReference type="KEGG" id="pte:PTT_09609"/>
<feature type="transmembrane region" description="Helical" evidence="1">
    <location>
        <begin position="289"/>
        <end position="309"/>
    </location>
</feature>
<evidence type="ECO:0000256" key="1">
    <source>
        <dbReference type="SAM" id="Phobius"/>
    </source>
</evidence>
<feature type="transmembrane region" description="Helical" evidence="1">
    <location>
        <begin position="200"/>
        <end position="222"/>
    </location>
</feature>
<keyword evidence="1" id="KW-0472">Membrane</keyword>
<evidence type="ECO:0000313" key="2">
    <source>
        <dbReference type="EMBL" id="EFQ93099.1"/>
    </source>
</evidence>